<feature type="domain" description="F-box" evidence="1">
    <location>
        <begin position="5"/>
        <end position="58"/>
    </location>
</feature>
<name>A0A6A5GJZ3_CAERE</name>
<gene>
    <name evidence="2" type="ORF">GCK72_021386</name>
</gene>
<dbReference type="Proteomes" id="UP000483820">
    <property type="component" value="Chromosome V"/>
</dbReference>
<dbReference type="Pfam" id="PF00646">
    <property type="entry name" value="F-box"/>
    <property type="match status" value="1"/>
</dbReference>
<sequence length="335" mass="39587">MSSEKLSLLNMPDVVMGNILVYCDYESYQTMQKTCHDLRNFIDDATLEPHANAIYITMETDLISLDIYFDNTDQSLKLEYIRRKDGCLVERYSRISKFLKNQNYIEVFCQDFQIFLNYLKNQKTPTAYMKFVVHDKDDVGFCDRFKKILNPLKPSEIKISHLCLRVHNESQVLSVLPYISSKFLKKLEVIDSRRTDLDLDLTEIENLEQWKAVEDLEIYSFHVRNPKRFSRFLRAKANFMTVTVEEVEFLKKTFLSSPDFKSCKLTFIFMDDIPSIFRALGAHSFTDHDYIGRSRRRWFFRSDDSEKVLSIEVYSDFIEFENIDWVEVPVGAIVV</sequence>
<dbReference type="GeneID" id="9808632"/>
<dbReference type="KEGG" id="crq:GCK72_021386"/>
<dbReference type="EMBL" id="WUAV01000005">
    <property type="protein sequence ID" value="KAF1754822.1"/>
    <property type="molecule type" value="Genomic_DNA"/>
</dbReference>
<dbReference type="PANTHER" id="PTHR23014">
    <property type="entry name" value="F-BOX A PROTEIN"/>
    <property type="match status" value="1"/>
</dbReference>
<dbReference type="PANTHER" id="PTHR23014:SF1">
    <property type="entry name" value="DUF38 DOMAIN-CONTAINING PROTEIN-RELATED"/>
    <property type="match status" value="1"/>
</dbReference>
<dbReference type="CTD" id="9808632"/>
<evidence type="ECO:0000313" key="3">
    <source>
        <dbReference type="Proteomes" id="UP000483820"/>
    </source>
</evidence>
<dbReference type="Pfam" id="PF01827">
    <property type="entry name" value="FTH"/>
    <property type="match status" value="1"/>
</dbReference>
<dbReference type="RefSeq" id="XP_053583141.1">
    <property type="nucleotide sequence ID" value="XM_053734228.1"/>
</dbReference>
<evidence type="ECO:0000313" key="2">
    <source>
        <dbReference type="EMBL" id="KAF1754822.1"/>
    </source>
</evidence>
<reference evidence="2 3" key="1">
    <citation type="submission" date="2019-12" db="EMBL/GenBank/DDBJ databases">
        <title>Chromosome-level assembly of the Caenorhabditis remanei genome.</title>
        <authorList>
            <person name="Teterina A.A."/>
            <person name="Willis J.H."/>
            <person name="Phillips P.C."/>
        </authorList>
    </citation>
    <scope>NUCLEOTIDE SEQUENCE [LARGE SCALE GENOMIC DNA]</scope>
    <source>
        <strain evidence="2 3">PX506</strain>
        <tissue evidence="2">Whole organism</tissue>
    </source>
</reference>
<dbReference type="AlphaFoldDB" id="A0A6A5GJZ3"/>
<comment type="caution">
    <text evidence="2">The sequence shown here is derived from an EMBL/GenBank/DDBJ whole genome shotgun (WGS) entry which is preliminary data.</text>
</comment>
<dbReference type="InterPro" id="IPR001810">
    <property type="entry name" value="F-box_dom"/>
</dbReference>
<evidence type="ECO:0000259" key="1">
    <source>
        <dbReference type="PROSITE" id="PS50181"/>
    </source>
</evidence>
<organism evidence="2 3">
    <name type="scientific">Caenorhabditis remanei</name>
    <name type="common">Caenorhabditis vulgaris</name>
    <dbReference type="NCBI Taxonomy" id="31234"/>
    <lineage>
        <taxon>Eukaryota</taxon>
        <taxon>Metazoa</taxon>
        <taxon>Ecdysozoa</taxon>
        <taxon>Nematoda</taxon>
        <taxon>Chromadorea</taxon>
        <taxon>Rhabditida</taxon>
        <taxon>Rhabditina</taxon>
        <taxon>Rhabditomorpha</taxon>
        <taxon>Rhabditoidea</taxon>
        <taxon>Rhabditidae</taxon>
        <taxon>Peloderinae</taxon>
        <taxon>Caenorhabditis</taxon>
    </lineage>
</organism>
<dbReference type="PROSITE" id="PS50181">
    <property type="entry name" value="FBOX"/>
    <property type="match status" value="1"/>
</dbReference>
<protein>
    <recommendedName>
        <fullName evidence="1">F-box domain-containing protein</fullName>
    </recommendedName>
</protein>
<proteinExistence type="predicted"/>
<dbReference type="InterPro" id="IPR002900">
    <property type="entry name" value="DUF38/FTH_CAE_spp"/>
</dbReference>
<accession>A0A6A5GJZ3</accession>